<dbReference type="EMBL" id="JACGWN010000014">
    <property type="protein sequence ID" value="KAL0405104.1"/>
    <property type="molecule type" value="Genomic_DNA"/>
</dbReference>
<evidence type="ECO:0000256" key="1">
    <source>
        <dbReference type="SAM" id="MobiDB-lite"/>
    </source>
</evidence>
<feature type="compositionally biased region" description="Polar residues" evidence="1">
    <location>
        <begin position="31"/>
        <end position="58"/>
    </location>
</feature>
<protein>
    <submittedName>
        <fullName evidence="2">Uncharacterized protein</fullName>
    </submittedName>
</protein>
<sequence length="76" mass="8148">MAQSHGTIRRVSPSVMTRELREQDSKLAIKVQSSTPVVADSSTACTRPSPNSGETTTIESQEVQSPDDSSQPSTSR</sequence>
<name>A0AAW2TKA8_9LAMI</name>
<comment type="caution">
    <text evidence="2">The sequence shown here is derived from an EMBL/GenBank/DDBJ whole genome shotgun (WGS) entry which is preliminary data.</text>
</comment>
<feature type="compositionally biased region" description="Basic and acidic residues" evidence="1">
    <location>
        <begin position="18"/>
        <end position="27"/>
    </location>
</feature>
<evidence type="ECO:0000313" key="2">
    <source>
        <dbReference type="EMBL" id="KAL0405104.1"/>
    </source>
</evidence>
<proteinExistence type="predicted"/>
<feature type="region of interest" description="Disordered" evidence="1">
    <location>
        <begin position="1"/>
        <end position="76"/>
    </location>
</feature>
<gene>
    <name evidence="2" type="ORF">Slati_3824300</name>
</gene>
<organism evidence="2">
    <name type="scientific">Sesamum latifolium</name>
    <dbReference type="NCBI Taxonomy" id="2727402"/>
    <lineage>
        <taxon>Eukaryota</taxon>
        <taxon>Viridiplantae</taxon>
        <taxon>Streptophyta</taxon>
        <taxon>Embryophyta</taxon>
        <taxon>Tracheophyta</taxon>
        <taxon>Spermatophyta</taxon>
        <taxon>Magnoliopsida</taxon>
        <taxon>eudicotyledons</taxon>
        <taxon>Gunneridae</taxon>
        <taxon>Pentapetalae</taxon>
        <taxon>asterids</taxon>
        <taxon>lamiids</taxon>
        <taxon>Lamiales</taxon>
        <taxon>Pedaliaceae</taxon>
        <taxon>Sesamum</taxon>
    </lineage>
</organism>
<dbReference type="AlphaFoldDB" id="A0AAW2TKA8"/>
<reference evidence="2" key="1">
    <citation type="submission" date="2020-06" db="EMBL/GenBank/DDBJ databases">
        <authorList>
            <person name="Li T."/>
            <person name="Hu X."/>
            <person name="Zhang T."/>
            <person name="Song X."/>
            <person name="Zhang H."/>
            <person name="Dai N."/>
            <person name="Sheng W."/>
            <person name="Hou X."/>
            <person name="Wei L."/>
        </authorList>
    </citation>
    <scope>NUCLEOTIDE SEQUENCE</scope>
    <source>
        <strain evidence="2">KEN1</strain>
        <tissue evidence="2">Leaf</tissue>
    </source>
</reference>
<accession>A0AAW2TKA8</accession>
<feature type="compositionally biased region" description="Low complexity" evidence="1">
    <location>
        <begin position="59"/>
        <end position="76"/>
    </location>
</feature>
<reference evidence="2" key="2">
    <citation type="journal article" date="2024" name="Plant">
        <title>Genomic evolution and insights into agronomic trait innovations of Sesamum species.</title>
        <authorList>
            <person name="Miao H."/>
            <person name="Wang L."/>
            <person name="Qu L."/>
            <person name="Liu H."/>
            <person name="Sun Y."/>
            <person name="Le M."/>
            <person name="Wang Q."/>
            <person name="Wei S."/>
            <person name="Zheng Y."/>
            <person name="Lin W."/>
            <person name="Duan Y."/>
            <person name="Cao H."/>
            <person name="Xiong S."/>
            <person name="Wang X."/>
            <person name="Wei L."/>
            <person name="Li C."/>
            <person name="Ma Q."/>
            <person name="Ju M."/>
            <person name="Zhao R."/>
            <person name="Li G."/>
            <person name="Mu C."/>
            <person name="Tian Q."/>
            <person name="Mei H."/>
            <person name="Zhang T."/>
            <person name="Gao T."/>
            <person name="Zhang H."/>
        </authorList>
    </citation>
    <scope>NUCLEOTIDE SEQUENCE</scope>
    <source>
        <strain evidence="2">KEN1</strain>
    </source>
</reference>